<dbReference type="PROSITE" id="PS50009">
    <property type="entry name" value="RASGEF_CAT"/>
    <property type="match status" value="1"/>
</dbReference>
<dbReference type="EMBL" id="LN879502">
    <property type="protein sequence ID" value="CUI16009.1"/>
    <property type="molecule type" value="Genomic_DNA"/>
</dbReference>
<evidence type="ECO:0000313" key="4">
    <source>
        <dbReference type="EMBL" id="CUI16009.1"/>
    </source>
</evidence>
<accession>A0A0U5J7E7</accession>
<gene>
    <name evidence="4" type="ORF">PNK_0375</name>
</gene>
<name>A0A0U5J7E7_9BACT</name>
<dbReference type="AlphaFoldDB" id="A0A0U5J7E7"/>
<dbReference type="GO" id="GO:0005886">
    <property type="term" value="C:plasma membrane"/>
    <property type="evidence" value="ECO:0007669"/>
    <property type="project" value="TreeGrafter"/>
</dbReference>
<evidence type="ECO:0000313" key="5">
    <source>
        <dbReference type="Proteomes" id="UP000069902"/>
    </source>
</evidence>
<dbReference type="Pfam" id="PF00617">
    <property type="entry name" value="RasGEF"/>
    <property type="match status" value="1"/>
</dbReference>
<organism evidence="4 5">
    <name type="scientific">Candidatus Protochlamydia naegleriophila</name>
    <dbReference type="NCBI Taxonomy" id="389348"/>
    <lineage>
        <taxon>Bacteria</taxon>
        <taxon>Pseudomonadati</taxon>
        <taxon>Chlamydiota</taxon>
        <taxon>Chlamydiia</taxon>
        <taxon>Parachlamydiales</taxon>
        <taxon>Parachlamydiaceae</taxon>
        <taxon>Candidatus Protochlamydia</taxon>
    </lineage>
</organism>
<dbReference type="SMART" id="SM00147">
    <property type="entry name" value="RasGEF"/>
    <property type="match status" value="1"/>
</dbReference>
<dbReference type="GO" id="GO:0005085">
    <property type="term" value="F:guanyl-nucleotide exchange factor activity"/>
    <property type="evidence" value="ECO:0007669"/>
    <property type="project" value="UniProtKB-KW"/>
</dbReference>
<evidence type="ECO:0000259" key="3">
    <source>
        <dbReference type="PROSITE" id="PS50009"/>
    </source>
</evidence>
<evidence type="ECO:0000256" key="1">
    <source>
        <dbReference type="ARBA" id="ARBA00022658"/>
    </source>
</evidence>
<feature type="domain" description="Ras-GEF" evidence="3">
    <location>
        <begin position="591"/>
        <end position="861"/>
    </location>
</feature>
<dbReference type="Proteomes" id="UP000069902">
    <property type="component" value="Chromosome cPNK"/>
</dbReference>
<dbReference type="STRING" id="389348.PNK_0375"/>
<dbReference type="InterPro" id="IPR023578">
    <property type="entry name" value="Ras_GEF_dom_sf"/>
</dbReference>
<keyword evidence="1" id="KW-0344">Guanine-nucleotide releasing factor</keyword>
<dbReference type="InParanoid" id="A0A0U5J7E7"/>
<dbReference type="RefSeq" id="WP_059059938.1">
    <property type="nucleotide sequence ID" value="NZ_LN879502.1"/>
</dbReference>
<feature type="region of interest" description="Disordered" evidence="2">
    <location>
        <begin position="137"/>
        <end position="163"/>
    </location>
</feature>
<keyword evidence="5" id="KW-1185">Reference proteome</keyword>
<evidence type="ECO:0000256" key="2">
    <source>
        <dbReference type="SAM" id="MobiDB-lite"/>
    </source>
</evidence>
<dbReference type="GO" id="GO:0007265">
    <property type="term" value="P:Ras protein signal transduction"/>
    <property type="evidence" value="ECO:0007669"/>
    <property type="project" value="TreeGrafter"/>
</dbReference>
<dbReference type="KEGG" id="pnl:PNK_0375"/>
<dbReference type="SUPFAM" id="SSF48366">
    <property type="entry name" value="Ras GEF"/>
    <property type="match status" value="1"/>
</dbReference>
<dbReference type="PANTHER" id="PTHR23113">
    <property type="entry name" value="GUANINE NUCLEOTIDE EXCHANGE FACTOR"/>
    <property type="match status" value="1"/>
</dbReference>
<dbReference type="InterPro" id="IPR001895">
    <property type="entry name" value="RASGEF_cat_dom"/>
</dbReference>
<protein>
    <recommendedName>
        <fullName evidence="3">Ras-GEF domain-containing protein</fullName>
    </recommendedName>
</protein>
<proteinExistence type="predicted"/>
<reference evidence="5" key="1">
    <citation type="submission" date="2015-09" db="EMBL/GenBank/DDBJ databases">
        <authorList>
            <person name="Bertelli C."/>
        </authorList>
    </citation>
    <scope>NUCLEOTIDE SEQUENCE [LARGE SCALE GENOMIC DNA]</scope>
    <source>
        <strain evidence="5">KNic</strain>
    </source>
</reference>
<dbReference type="PATRIC" id="fig|389348.3.peg.422"/>
<sequence length="865" mass="96988">MSITNPTANPVIPSPLTMDEKKLLTEQQVTYKAAESGNVGIIAFGGRTFNVRLSTSDLALNASELEHLAGKVAVMLVTKHLLNNEFAGARINQKGIENLEGRKIVKFEDQDDPAKKIYQELTSFVSQKALANLPPLSTSQPSEQLREVPTQVQKSTLPKKHEFSTEQKKFFETVENAYRKIKSNCAKARENPNPEAAKKAIEEEMKWVDRKLQDIKHAATHPGLNNPGAQEFANAWEKALNHLKGNMQAAIDDYAKPQQEVPIQAETTVLQTNVREAIESGTKPEMLKPEIKAEEKGLSAADKNIYRQALDALFTRSKQLAQPDNKHKKLLMKEGRPELVDRQKGMQIRKGTSENAKNTAKEVVLLLRTGLKEGLFTKNDVAGLKQLKENLSEQIGPSLAKSPELNQAFQAVFKNIEEAADSFQKTETYVDRIEQDVAKEGKVVSLNTLAHLLVQPGQTELRKDFLVGSGWMEFVRKDPSKAAGKEIAQAMVDVFKKHAEINAQRKAEHKDHLYDIRKDVYTEKLMLMDFAIELIQKGIAKKEDFAELIAMAKQDANKTVSESRRWALEQAAPTPMTNSSEILAKANIERANTSLSNQFTKLAAGKFSKKERNNFIKDFMADLQTTSRVILGSAHSSEFYGQAWIKDGKEVKAPNLVANTQLFNQVSDFVASQILDTSYNPKERVRVYEAFLEMADRFAHSEVPRNYEMAQAILSGLNQTAVYNTVFNTQNPDELSKQALSKKAKMDRLYSTDGSNKALREAYKKDQLDGIPFIPKIANYLTDFTFTDDGNGETKQTDHGDSINLKKLRMLGNLQAKIETELKGMQPSEPFLHFDLLGQVVKAKHPNEDELYARKEKLKPRATTA</sequence>
<dbReference type="InterPro" id="IPR036964">
    <property type="entry name" value="RASGEF_cat_dom_sf"/>
</dbReference>
<dbReference type="Gene3D" id="1.10.840.10">
    <property type="entry name" value="Ras guanine-nucleotide exchange factors catalytic domain"/>
    <property type="match status" value="1"/>
</dbReference>
<dbReference type="PANTHER" id="PTHR23113:SF370">
    <property type="entry name" value="RAS GUANINE NUCLEOTIDE EXCHANGE FACTOR P"/>
    <property type="match status" value="1"/>
</dbReference>
<dbReference type="InterPro" id="IPR008937">
    <property type="entry name" value="Ras-like_GEF"/>
</dbReference>